<evidence type="ECO:0000259" key="1">
    <source>
        <dbReference type="Pfam" id="PF00144"/>
    </source>
</evidence>
<dbReference type="AlphaFoldDB" id="A0A918JFC8"/>
<dbReference type="EMBL" id="BMXP01000001">
    <property type="protein sequence ID" value="GGW77242.1"/>
    <property type="molecule type" value="Genomic_DNA"/>
</dbReference>
<dbReference type="PANTHER" id="PTHR46825:SF9">
    <property type="entry name" value="BETA-LACTAMASE-RELATED DOMAIN-CONTAINING PROTEIN"/>
    <property type="match status" value="1"/>
</dbReference>
<dbReference type="Gene3D" id="3.40.710.10">
    <property type="entry name" value="DD-peptidase/beta-lactamase superfamily"/>
    <property type="match status" value="1"/>
</dbReference>
<keyword evidence="3" id="KW-1185">Reference proteome</keyword>
<dbReference type="InterPro" id="IPR001466">
    <property type="entry name" value="Beta-lactam-related"/>
</dbReference>
<feature type="domain" description="Beta-lactamase-related" evidence="1">
    <location>
        <begin position="59"/>
        <end position="343"/>
    </location>
</feature>
<organism evidence="2 3">
    <name type="scientific">Alteromonas halophila</name>
    <dbReference type="NCBI Taxonomy" id="516698"/>
    <lineage>
        <taxon>Bacteria</taxon>
        <taxon>Pseudomonadati</taxon>
        <taxon>Pseudomonadota</taxon>
        <taxon>Gammaproteobacteria</taxon>
        <taxon>Alteromonadales</taxon>
        <taxon>Alteromonadaceae</taxon>
        <taxon>Alteromonas/Salinimonas group</taxon>
        <taxon>Alteromonas</taxon>
    </lineage>
</organism>
<comment type="caution">
    <text evidence="2">The sequence shown here is derived from an EMBL/GenBank/DDBJ whole genome shotgun (WGS) entry which is preliminary data.</text>
</comment>
<dbReference type="PANTHER" id="PTHR46825">
    <property type="entry name" value="D-ALANYL-D-ALANINE-CARBOXYPEPTIDASE/ENDOPEPTIDASE AMPH"/>
    <property type="match status" value="1"/>
</dbReference>
<proteinExistence type="predicted"/>
<dbReference type="RefSeq" id="WP_189403752.1">
    <property type="nucleotide sequence ID" value="NZ_BMXP01000001.1"/>
</dbReference>
<accession>A0A918JFC8</accession>
<evidence type="ECO:0000313" key="3">
    <source>
        <dbReference type="Proteomes" id="UP000631300"/>
    </source>
</evidence>
<dbReference type="Proteomes" id="UP000631300">
    <property type="component" value="Unassembled WGS sequence"/>
</dbReference>
<dbReference type="InterPro" id="IPR050491">
    <property type="entry name" value="AmpC-like"/>
</dbReference>
<name>A0A918JFC8_9ALTE</name>
<dbReference type="Pfam" id="PF00144">
    <property type="entry name" value="Beta-lactamase"/>
    <property type="match status" value="1"/>
</dbReference>
<protein>
    <recommendedName>
        <fullName evidence="1">Beta-lactamase-related domain-containing protein</fullName>
    </recommendedName>
</protein>
<dbReference type="InterPro" id="IPR012338">
    <property type="entry name" value="Beta-lactam/transpept-like"/>
</dbReference>
<reference evidence="2" key="2">
    <citation type="submission" date="2020-09" db="EMBL/GenBank/DDBJ databases">
        <authorList>
            <person name="Sun Q."/>
            <person name="Kim S."/>
        </authorList>
    </citation>
    <scope>NUCLEOTIDE SEQUENCE</scope>
    <source>
        <strain evidence="2">KCTC 22164</strain>
    </source>
</reference>
<sequence>MSLKYLISSFFTLFILMNCSGVLAEQKLKSSSDTKSSQDLVSKLSNELHRLHEKERFDGTIIITSGTEELFRHSYGFSDKTTRLENTSEAVTDIGSISKTFTAAAILKLVSEGKLELETTIADIFPDSPIDKKKLTIRSLLSHSSGLDNFHNETDFDLMSKDEAIDKIFSLRLLGEQNQTIAYSNAAYTLLAAIVEDVSQTSFQTYVYKNLLNPLKLNDTGFYGDDYIRDSIVAKGYGGRDSGKTTFEKGLTWALVGQGGMVSSANDLSIWFSAILDGKLFPDSQDNLMLQKANAQWFLGNIRHFSSWGTLSYYAGGSTDFGYTALVQYLPDFEVSIVILLNSYIDKYGNASHQKLSKEHIFPILLE</sequence>
<reference evidence="2" key="1">
    <citation type="journal article" date="2014" name="Int. J. Syst. Evol. Microbiol.">
        <title>Complete genome sequence of Corynebacterium casei LMG S-19264T (=DSM 44701T), isolated from a smear-ripened cheese.</title>
        <authorList>
            <consortium name="US DOE Joint Genome Institute (JGI-PGF)"/>
            <person name="Walter F."/>
            <person name="Albersmeier A."/>
            <person name="Kalinowski J."/>
            <person name="Ruckert C."/>
        </authorList>
    </citation>
    <scope>NUCLEOTIDE SEQUENCE</scope>
    <source>
        <strain evidence="2">KCTC 22164</strain>
    </source>
</reference>
<gene>
    <name evidence="2" type="ORF">GCM10007391_07750</name>
</gene>
<evidence type="ECO:0000313" key="2">
    <source>
        <dbReference type="EMBL" id="GGW77242.1"/>
    </source>
</evidence>
<dbReference type="SUPFAM" id="SSF56601">
    <property type="entry name" value="beta-lactamase/transpeptidase-like"/>
    <property type="match status" value="1"/>
</dbReference>